<name>A0A8X6EZY1_TRICU</name>
<evidence type="ECO:0000313" key="3">
    <source>
        <dbReference type="Proteomes" id="UP000887116"/>
    </source>
</evidence>
<keyword evidence="3" id="KW-1185">Reference proteome</keyword>
<dbReference type="OrthoDB" id="6436442at2759"/>
<dbReference type="Gene3D" id="3.10.10.10">
    <property type="entry name" value="HIV Type 1 Reverse Transcriptase, subunit A, domain 1"/>
    <property type="match status" value="1"/>
</dbReference>
<evidence type="ECO:0000313" key="2">
    <source>
        <dbReference type="EMBL" id="GFQ66132.1"/>
    </source>
</evidence>
<dbReference type="InterPro" id="IPR043128">
    <property type="entry name" value="Rev_trsase/Diguanyl_cyclase"/>
</dbReference>
<comment type="caution">
    <text evidence="2">The sequence shown here is derived from an EMBL/GenBank/DDBJ whole genome shotgun (WGS) entry which is preliminary data.</text>
</comment>
<dbReference type="PANTHER" id="PTHR47331">
    <property type="entry name" value="PHD-TYPE DOMAIN-CONTAINING PROTEIN"/>
    <property type="match status" value="1"/>
</dbReference>
<dbReference type="Proteomes" id="UP000887116">
    <property type="component" value="Unassembled WGS sequence"/>
</dbReference>
<evidence type="ECO:0000259" key="1">
    <source>
        <dbReference type="Pfam" id="PF00078"/>
    </source>
</evidence>
<organism evidence="2 3">
    <name type="scientific">Trichonephila clavata</name>
    <name type="common">Joro spider</name>
    <name type="synonym">Nephila clavata</name>
    <dbReference type="NCBI Taxonomy" id="2740835"/>
    <lineage>
        <taxon>Eukaryota</taxon>
        <taxon>Metazoa</taxon>
        <taxon>Ecdysozoa</taxon>
        <taxon>Arthropoda</taxon>
        <taxon>Chelicerata</taxon>
        <taxon>Arachnida</taxon>
        <taxon>Araneae</taxon>
        <taxon>Araneomorphae</taxon>
        <taxon>Entelegynae</taxon>
        <taxon>Araneoidea</taxon>
        <taxon>Nephilidae</taxon>
        <taxon>Trichonephila</taxon>
    </lineage>
</organism>
<proteinExistence type="predicted"/>
<dbReference type="GO" id="GO:0071897">
    <property type="term" value="P:DNA biosynthetic process"/>
    <property type="evidence" value="ECO:0007669"/>
    <property type="project" value="UniProtKB-ARBA"/>
</dbReference>
<reference evidence="2" key="1">
    <citation type="submission" date="2020-07" db="EMBL/GenBank/DDBJ databases">
        <title>Multicomponent nature underlies the extraordinary mechanical properties of spider dragline silk.</title>
        <authorList>
            <person name="Kono N."/>
            <person name="Nakamura H."/>
            <person name="Mori M."/>
            <person name="Yoshida Y."/>
            <person name="Ohtoshi R."/>
            <person name="Malay A.D."/>
            <person name="Moran D.A.P."/>
            <person name="Tomita M."/>
            <person name="Numata K."/>
            <person name="Arakawa K."/>
        </authorList>
    </citation>
    <scope>NUCLEOTIDE SEQUENCE</scope>
</reference>
<dbReference type="InterPro" id="IPR043502">
    <property type="entry name" value="DNA/RNA_pol_sf"/>
</dbReference>
<dbReference type="Gene3D" id="3.30.70.270">
    <property type="match status" value="1"/>
</dbReference>
<sequence>MLTVHTFQSERLTKHVYPKVRIRVKNLIYNKEIVIEALKTKQLFSAHISIPAKEVRERFESLGLELADVPVALDKGACEIGLLVGSDNYWKFVGNRIERLDESLVAVETIFRYCIHGSVSEDKDNDETSVNLVVSKESISHQLNQFWQLENLGIEVEEDKKDISENEILKSFGSSIEYSGNRYKIGLPWKPEMKHLLDDNRSVALNRHRSPPTFYLPHTCVKRLDKTTTKIRIVFDGSTHGENQLSLNDCLNSGVNLNPDLLELILKFRENPIAYIADNEKAFIQIELHEQDRDVARFFWTENLNDYDPKNLQVYRLTRVLFGLPSSPFMLAATIRYHFKKYKDKFPDTAKIVESSLYVDDFMSGQENVDKALQTSLENIEIFKEVGMSLRKWYTNSKELERFWIKNKVPVEEFNCFSMRKLFR</sequence>
<accession>A0A8X6EZY1</accession>
<dbReference type="AlphaFoldDB" id="A0A8X6EZY1"/>
<feature type="domain" description="Reverse transcriptase" evidence="1">
    <location>
        <begin position="265"/>
        <end position="389"/>
    </location>
</feature>
<dbReference type="EMBL" id="BMAO01020264">
    <property type="protein sequence ID" value="GFQ66132.1"/>
    <property type="molecule type" value="Genomic_DNA"/>
</dbReference>
<dbReference type="InterPro" id="IPR000477">
    <property type="entry name" value="RT_dom"/>
</dbReference>
<dbReference type="SUPFAM" id="SSF56672">
    <property type="entry name" value="DNA/RNA polymerases"/>
    <property type="match status" value="1"/>
</dbReference>
<protein>
    <recommendedName>
        <fullName evidence="1">Reverse transcriptase domain-containing protein</fullName>
    </recommendedName>
</protein>
<dbReference type="Pfam" id="PF00078">
    <property type="entry name" value="RVT_1"/>
    <property type="match status" value="1"/>
</dbReference>
<gene>
    <name evidence="2" type="primary">AVEN_211376_1</name>
    <name evidence="2" type="ORF">TNCT_432351</name>
</gene>